<keyword evidence="7" id="KW-0539">Nucleus</keyword>
<evidence type="ECO:0000256" key="5">
    <source>
        <dbReference type="ARBA" id="ARBA00022723"/>
    </source>
</evidence>
<dbReference type="GO" id="GO:0004518">
    <property type="term" value="F:nuclease activity"/>
    <property type="evidence" value="ECO:0007669"/>
    <property type="project" value="UniProtKB-KW"/>
</dbReference>
<evidence type="ECO:0000256" key="2">
    <source>
        <dbReference type="ARBA" id="ARBA00004123"/>
    </source>
</evidence>
<evidence type="ECO:0000256" key="1">
    <source>
        <dbReference type="ARBA" id="ARBA00001968"/>
    </source>
</evidence>
<organism evidence="9 10">
    <name type="scientific">Nephila pilipes</name>
    <name type="common">Giant wood spider</name>
    <name type="synonym">Nephila maculata</name>
    <dbReference type="NCBI Taxonomy" id="299642"/>
    <lineage>
        <taxon>Eukaryota</taxon>
        <taxon>Metazoa</taxon>
        <taxon>Ecdysozoa</taxon>
        <taxon>Arthropoda</taxon>
        <taxon>Chelicerata</taxon>
        <taxon>Arachnida</taxon>
        <taxon>Araneae</taxon>
        <taxon>Araneomorphae</taxon>
        <taxon>Entelegynae</taxon>
        <taxon>Araneoidea</taxon>
        <taxon>Nephilidae</taxon>
        <taxon>Nephila</taxon>
    </lineage>
</organism>
<evidence type="ECO:0000259" key="8">
    <source>
        <dbReference type="Pfam" id="PF13359"/>
    </source>
</evidence>
<proteinExistence type="inferred from homology"/>
<accession>A0A8X6PU52</accession>
<dbReference type="InterPro" id="IPR027806">
    <property type="entry name" value="HARBI1_dom"/>
</dbReference>
<keyword evidence="4" id="KW-0540">Nuclease</keyword>
<dbReference type="AlphaFoldDB" id="A0A8X6PU52"/>
<sequence length="387" mass="44836">MTSYVVIKKHLEKVRRNRIKQKIYRFPSTSAFSIEDTEFKKLFRLCKTCTKNLYQKIAPELNPKVKIRTVIPGEIKILCALRHFATGSLQKQTAQDLNFNLSQPSVSRCVVTVSKAICKYFMDTITFPDVSCLKNAFSDIGGFPGVIGIVGCTHIEITAPPENSNSPPNAYLNQNKRTSLNVLFICDAKMKIIYVNGKFPGASMDWFVWRHSKLYHILEEKLSKDKDSWLIDSKNCNIYVLSVKKGERKRKAHTLEEKTYNLSHERTWKTWEKCIYLLKSKFQCLRHKLHYSPETAECIIYACVILHNLCLQEDADIEDTILSENYSDWIKDKFVPVDSLTNTDAELKRNHQMKSELRSFPGLSSTIFIIDEKFQKEKQTSTSYLYH</sequence>
<reference evidence="9" key="1">
    <citation type="submission" date="2020-08" db="EMBL/GenBank/DDBJ databases">
        <title>Multicomponent nature underlies the extraordinary mechanical properties of spider dragline silk.</title>
        <authorList>
            <person name="Kono N."/>
            <person name="Nakamura H."/>
            <person name="Mori M."/>
            <person name="Yoshida Y."/>
            <person name="Ohtoshi R."/>
            <person name="Malay A.D."/>
            <person name="Moran D.A.P."/>
            <person name="Tomita M."/>
            <person name="Numata K."/>
            <person name="Arakawa K."/>
        </authorList>
    </citation>
    <scope>NUCLEOTIDE SEQUENCE</scope>
</reference>
<name>A0A8X6PU52_NEPPI</name>
<dbReference type="PANTHER" id="PTHR22930:SF267">
    <property type="entry name" value="NUCLEASE HARBI1-RELATED"/>
    <property type="match status" value="1"/>
</dbReference>
<keyword evidence="6" id="KW-0378">Hydrolase</keyword>
<evidence type="ECO:0000256" key="7">
    <source>
        <dbReference type="ARBA" id="ARBA00023242"/>
    </source>
</evidence>
<dbReference type="GO" id="GO:0005634">
    <property type="term" value="C:nucleus"/>
    <property type="evidence" value="ECO:0007669"/>
    <property type="project" value="UniProtKB-SubCell"/>
</dbReference>
<evidence type="ECO:0000256" key="3">
    <source>
        <dbReference type="ARBA" id="ARBA00006958"/>
    </source>
</evidence>
<keyword evidence="5" id="KW-0479">Metal-binding</keyword>
<evidence type="ECO:0000313" key="10">
    <source>
        <dbReference type="Proteomes" id="UP000887013"/>
    </source>
</evidence>
<dbReference type="EMBL" id="BMAW01120398">
    <property type="protein sequence ID" value="GFT89118.1"/>
    <property type="molecule type" value="Genomic_DNA"/>
</dbReference>
<dbReference type="GO" id="GO:0016787">
    <property type="term" value="F:hydrolase activity"/>
    <property type="evidence" value="ECO:0007669"/>
    <property type="project" value="UniProtKB-KW"/>
</dbReference>
<dbReference type="GO" id="GO:0046872">
    <property type="term" value="F:metal ion binding"/>
    <property type="evidence" value="ECO:0007669"/>
    <property type="project" value="UniProtKB-KW"/>
</dbReference>
<gene>
    <name evidence="9" type="primary">X975_18051</name>
    <name evidence="9" type="ORF">NPIL_273051</name>
</gene>
<comment type="subcellular location">
    <subcellularLocation>
        <location evidence="2">Nucleus</location>
    </subcellularLocation>
</comment>
<comment type="similarity">
    <text evidence="3">Belongs to the HARBI1 family.</text>
</comment>
<dbReference type="PANTHER" id="PTHR22930">
    <property type="match status" value="1"/>
</dbReference>
<comment type="caution">
    <text evidence="9">The sequence shown here is derived from an EMBL/GenBank/DDBJ whole genome shotgun (WGS) entry which is preliminary data.</text>
</comment>
<evidence type="ECO:0000256" key="6">
    <source>
        <dbReference type="ARBA" id="ARBA00022801"/>
    </source>
</evidence>
<feature type="domain" description="DDE Tnp4" evidence="8">
    <location>
        <begin position="150"/>
        <end position="308"/>
    </location>
</feature>
<dbReference type="Pfam" id="PF13359">
    <property type="entry name" value="DDE_Tnp_4"/>
    <property type="match status" value="1"/>
</dbReference>
<dbReference type="InterPro" id="IPR045249">
    <property type="entry name" value="HARBI1-like"/>
</dbReference>
<keyword evidence="10" id="KW-1185">Reference proteome</keyword>
<evidence type="ECO:0000313" key="9">
    <source>
        <dbReference type="EMBL" id="GFT89118.1"/>
    </source>
</evidence>
<protein>
    <submittedName>
        <fullName evidence="9">Putative nuclease HARBI1</fullName>
    </submittedName>
</protein>
<evidence type="ECO:0000256" key="4">
    <source>
        <dbReference type="ARBA" id="ARBA00022722"/>
    </source>
</evidence>
<dbReference type="Proteomes" id="UP000887013">
    <property type="component" value="Unassembled WGS sequence"/>
</dbReference>
<comment type="cofactor">
    <cofactor evidence="1">
        <name>a divalent metal cation</name>
        <dbReference type="ChEBI" id="CHEBI:60240"/>
    </cofactor>
</comment>
<dbReference type="OrthoDB" id="6492851at2759"/>